<dbReference type="Pfam" id="PF00512">
    <property type="entry name" value="HisKA"/>
    <property type="match status" value="1"/>
</dbReference>
<gene>
    <name evidence="10" type="ORF">SAMN05421780_102198</name>
</gene>
<dbReference type="CDD" id="cd00075">
    <property type="entry name" value="HATPase"/>
    <property type="match status" value="1"/>
</dbReference>
<feature type="transmembrane region" description="Helical" evidence="8">
    <location>
        <begin position="32"/>
        <end position="51"/>
    </location>
</feature>
<dbReference type="GO" id="GO:0000155">
    <property type="term" value="F:phosphorelay sensor kinase activity"/>
    <property type="evidence" value="ECO:0007669"/>
    <property type="project" value="InterPro"/>
</dbReference>
<dbReference type="InterPro" id="IPR036890">
    <property type="entry name" value="HATPase_C_sf"/>
</dbReference>
<feature type="transmembrane region" description="Helical" evidence="8">
    <location>
        <begin position="171"/>
        <end position="190"/>
    </location>
</feature>
<dbReference type="PRINTS" id="PR00344">
    <property type="entry name" value="BCTRLSENSOR"/>
</dbReference>
<evidence type="ECO:0000256" key="1">
    <source>
        <dbReference type="ARBA" id="ARBA00000085"/>
    </source>
</evidence>
<accession>A0A1I1FHW9</accession>
<dbReference type="InterPro" id="IPR005467">
    <property type="entry name" value="His_kinase_dom"/>
</dbReference>
<keyword evidence="8" id="KW-0812">Transmembrane</keyword>
<keyword evidence="5" id="KW-0418">Kinase</keyword>
<evidence type="ECO:0000256" key="8">
    <source>
        <dbReference type="SAM" id="Phobius"/>
    </source>
</evidence>
<name>A0A1I1FHW9_9BACT</name>
<feature type="domain" description="Histidine kinase" evidence="9">
    <location>
        <begin position="227"/>
        <end position="439"/>
    </location>
</feature>
<organism evidence="10 11">
    <name type="scientific">Flexibacter flexilis DSM 6793</name>
    <dbReference type="NCBI Taxonomy" id="927664"/>
    <lineage>
        <taxon>Bacteria</taxon>
        <taxon>Pseudomonadati</taxon>
        <taxon>Bacteroidota</taxon>
        <taxon>Cytophagia</taxon>
        <taxon>Cytophagales</taxon>
        <taxon>Flexibacteraceae</taxon>
        <taxon>Flexibacter</taxon>
    </lineage>
</organism>
<keyword evidence="8" id="KW-1133">Transmembrane helix</keyword>
<dbReference type="PROSITE" id="PS50109">
    <property type="entry name" value="HIS_KIN"/>
    <property type="match status" value="1"/>
</dbReference>
<dbReference type="RefSeq" id="WP_091508453.1">
    <property type="nucleotide sequence ID" value="NZ_FOLE01000002.1"/>
</dbReference>
<dbReference type="InterPro" id="IPR004358">
    <property type="entry name" value="Sig_transdc_His_kin-like_C"/>
</dbReference>
<dbReference type="AlphaFoldDB" id="A0A1I1FHW9"/>
<dbReference type="SUPFAM" id="SSF55874">
    <property type="entry name" value="ATPase domain of HSP90 chaperone/DNA topoisomerase II/histidine kinase"/>
    <property type="match status" value="1"/>
</dbReference>
<dbReference type="Proteomes" id="UP000199514">
    <property type="component" value="Unassembled WGS sequence"/>
</dbReference>
<sequence>MLLKSYKQFIVSTFRQHYGRYAYNRAEFKRTVVSIQVIFVAILASFGFFVIDSWFGLWNHAILDLSMIVMFSASLKLFNTGRYGLGKFMVASYGSIIVLVNGSSQGREAGNHFLFFAIISGMFMLFSVRKERNYLLASLFITLFCLSFLELTDYHFSGFIPFNNQYTTTNYYFSLLVSLFMIAMFSYSYVSTHQSAEYKLEKLNERLRTQNLKLHKTNMELDSFVYKASHDLRSPLTSLLGLIEVMKLEPDTSKLSEYIELQTKMIKKLDSYIQDILNISKNSRVPLDISAINFEGMVNDTLNQLKYAQHYELINKHIYVKQETTFYSDNKRLSIVFNNLISNAIRYCDLSKQFPTLNVSIEVDLREARIEIYDNGIGIGREHINKLFAMFYRATSERTGSGLGLYIVKETVEKLGGRIKLTSELGKWTKFEIFLPNQEQSKRAISNY</sequence>
<feature type="coiled-coil region" evidence="7">
    <location>
        <begin position="193"/>
        <end position="220"/>
    </location>
</feature>
<reference evidence="10 11" key="1">
    <citation type="submission" date="2016-10" db="EMBL/GenBank/DDBJ databases">
        <authorList>
            <person name="de Groot N.N."/>
        </authorList>
    </citation>
    <scope>NUCLEOTIDE SEQUENCE [LARGE SCALE GENOMIC DNA]</scope>
    <source>
        <strain evidence="10 11">DSM 6793</strain>
    </source>
</reference>
<protein>
    <recommendedName>
        <fullName evidence="2">histidine kinase</fullName>
        <ecNumber evidence="2">2.7.13.3</ecNumber>
    </recommendedName>
</protein>
<proteinExistence type="predicted"/>
<keyword evidence="4" id="KW-0808">Transferase</keyword>
<dbReference type="InterPro" id="IPR003661">
    <property type="entry name" value="HisK_dim/P_dom"/>
</dbReference>
<dbReference type="GO" id="GO:0004721">
    <property type="term" value="F:phosphoprotein phosphatase activity"/>
    <property type="evidence" value="ECO:0007669"/>
    <property type="project" value="TreeGrafter"/>
</dbReference>
<feature type="transmembrane region" description="Helical" evidence="8">
    <location>
        <begin position="85"/>
        <end position="103"/>
    </location>
</feature>
<keyword evidence="3" id="KW-0597">Phosphoprotein</keyword>
<feature type="transmembrane region" description="Helical" evidence="8">
    <location>
        <begin position="57"/>
        <end position="78"/>
    </location>
</feature>
<keyword evidence="8" id="KW-0472">Membrane</keyword>
<evidence type="ECO:0000256" key="6">
    <source>
        <dbReference type="ARBA" id="ARBA00023012"/>
    </source>
</evidence>
<evidence type="ECO:0000256" key="5">
    <source>
        <dbReference type="ARBA" id="ARBA00022777"/>
    </source>
</evidence>
<evidence type="ECO:0000256" key="4">
    <source>
        <dbReference type="ARBA" id="ARBA00022679"/>
    </source>
</evidence>
<dbReference type="PANTHER" id="PTHR45453:SF1">
    <property type="entry name" value="PHOSPHATE REGULON SENSOR PROTEIN PHOR"/>
    <property type="match status" value="1"/>
</dbReference>
<evidence type="ECO:0000259" key="9">
    <source>
        <dbReference type="PROSITE" id="PS50109"/>
    </source>
</evidence>
<dbReference type="PANTHER" id="PTHR45453">
    <property type="entry name" value="PHOSPHATE REGULON SENSOR PROTEIN PHOR"/>
    <property type="match status" value="1"/>
</dbReference>
<dbReference type="Gene3D" id="3.30.565.10">
    <property type="entry name" value="Histidine kinase-like ATPase, C-terminal domain"/>
    <property type="match status" value="1"/>
</dbReference>
<dbReference type="Pfam" id="PF02518">
    <property type="entry name" value="HATPase_c"/>
    <property type="match status" value="1"/>
</dbReference>
<evidence type="ECO:0000256" key="2">
    <source>
        <dbReference type="ARBA" id="ARBA00012438"/>
    </source>
</evidence>
<comment type="catalytic activity">
    <reaction evidence="1">
        <text>ATP + protein L-histidine = ADP + protein N-phospho-L-histidine.</text>
        <dbReference type="EC" id="2.7.13.3"/>
    </reaction>
</comment>
<dbReference type="InterPro" id="IPR050351">
    <property type="entry name" value="BphY/WalK/GraS-like"/>
</dbReference>
<dbReference type="SMART" id="SM00388">
    <property type="entry name" value="HisKA"/>
    <property type="match status" value="1"/>
</dbReference>
<dbReference type="OrthoDB" id="109585at2"/>
<evidence type="ECO:0000256" key="7">
    <source>
        <dbReference type="SAM" id="Coils"/>
    </source>
</evidence>
<feature type="transmembrane region" description="Helical" evidence="8">
    <location>
        <begin position="133"/>
        <end position="151"/>
    </location>
</feature>
<dbReference type="Gene3D" id="1.10.287.130">
    <property type="match status" value="1"/>
</dbReference>
<keyword evidence="6" id="KW-0902">Two-component regulatory system</keyword>
<dbReference type="InterPro" id="IPR036097">
    <property type="entry name" value="HisK_dim/P_sf"/>
</dbReference>
<dbReference type="CDD" id="cd00082">
    <property type="entry name" value="HisKA"/>
    <property type="match status" value="1"/>
</dbReference>
<dbReference type="EC" id="2.7.13.3" evidence="2"/>
<evidence type="ECO:0000313" key="10">
    <source>
        <dbReference type="EMBL" id="SFB98955.1"/>
    </source>
</evidence>
<evidence type="ECO:0000313" key="11">
    <source>
        <dbReference type="Proteomes" id="UP000199514"/>
    </source>
</evidence>
<dbReference type="GO" id="GO:0005886">
    <property type="term" value="C:plasma membrane"/>
    <property type="evidence" value="ECO:0007669"/>
    <property type="project" value="TreeGrafter"/>
</dbReference>
<dbReference type="GO" id="GO:0016036">
    <property type="term" value="P:cellular response to phosphate starvation"/>
    <property type="evidence" value="ECO:0007669"/>
    <property type="project" value="TreeGrafter"/>
</dbReference>
<dbReference type="SMART" id="SM00387">
    <property type="entry name" value="HATPase_c"/>
    <property type="match status" value="1"/>
</dbReference>
<dbReference type="InterPro" id="IPR003594">
    <property type="entry name" value="HATPase_dom"/>
</dbReference>
<feature type="transmembrane region" description="Helical" evidence="8">
    <location>
        <begin position="109"/>
        <end position="126"/>
    </location>
</feature>
<dbReference type="SUPFAM" id="SSF47384">
    <property type="entry name" value="Homodimeric domain of signal transducing histidine kinase"/>
    <property type="match status" value="1"/>
</dbReference>
<keyword evidence="11" id="KW-1185">Reference proteome</keyword>
<dbReference type="STRING" id="927664.SAMN05421780_102198"/>
<dbReference type="EMBL" id="FOLE01000002">
    <property type="protein sequence ID" value="SFB98955.1"/>
    <property type="molecule type" value="Genomic_DNA"/>
</dbReference>
<keyword evidence="7" id="KW-0175">Coiled coil</keyword>
<evidence type="ECO:0000256" key="3">
    <source>
        <dbReference type="ARBA" id="ARBA00022553"/>
    </source>
</evidence>